<dbReference type="AlphaFoldDB" id="A0A0C9UIV4"/>
<name>A0A0C9UIV4_SPHS4</name>
<keyword evidence="3" id="KW-1185">Reference proteome</keyword>
<dbReference type="OrthoDB" id="2994402at2759"/>
<feature type="region of interest" description="Disordered" evidence="1">
    <location>
        <begin position="24"/>
        <end position="49"/>
    </location>
</feature>
<dbReference type="HOGENOM" id="CLU_492725_0_0_1"/>
<accession>A0A0C9UIV4</accession>
<evidence type="ECO:0000313" key="3">
    <source>
        <dbReference type="Proteomes" id="UP000054279"/>
    </source>
</evidence>
<feature type="region of interest" description="Disordered" evidence="1">
    <location>
        <begin position="255"/>
        <end position="275"/>
    </location>
</feature>
<protein>
    <submittedName>
        <fullName evidence="2">Uncharacterized protein</fullName>
    </submittedName>
</protein>
<proteinExistence type="predicted"/>
<dbReference type="EMBL" id="KN837126">
    <property type="protein sequence ID" value="KIJ42938.1"/>
    <property type="molecule type" value="Genomic_DNA"/>
</dbReference>
<gene>
    <name evidence="2" type="ORF">M422DRAFT_48014</name>
</gene>
<organism evidence="2 3">
    <name type="scientific">Sphaerobolus stellatus (strain SS14)</name>
    <dbReference type="NCBI Taxonomy" id="990650"/>
    <lineage>
        <taxon>Eukaryota</taxon>
        <taxon>Fungi</taxon>
        <taxon>Dikarya</taxon>
        <taxon>Basidiomycota</taxon>
        <taxon>Agaricomycotina</taxon>
        <taxon>Agaricomycetes</taxon>
        <taxon>Phallomycetidae</taxon>
        <taxon>Geastrales</taxon>
        <taxon>Sphaerobolaceae</taxon>
        <taxon>Sphaerobolus</taxon>
    </lineage>
</organism>
<evidence type="ECO:0000313" key="2">
    <source>
        <dbReference type="EMBL" id="KIJ42938.1"/>
    </source>
</evidence>
<sequence>MVNQKNQKSQRKCKVDGNQELSETAISQGIIPEQIPKKRTSRHNHKKNTMKAVKTTAVIVDDDVLDDVAEVAALNDEVPKLATAVNKQQKKKGTVFNQLTADKEEFVQQDSTFVFMDDGEIEEVNMKKAGHPKKVDPEIYKLHIMVPVGIDDDGVKQHISIQLTASFNEVVNEIYISIGFEMRILCTSNKLLTGRLKEDYLNTVKACKSETVVVVDVLVDANYLTAFCHTLKVKVKNSRNGSKKSVKVTAKLRNLNAGTDDSDGNEGDSNTGGDGLMSTEQCDAMDLLKFILGPLMAIVAYQKDPSGEEVIEKKPPHFGKFLQFHMEKVADVTLKSPSPEPVNNPAGLAALGIPAHGGAFLFSFFFPHLLTAAASGYPLPTTNGAFPHPSQQPILPGLNVAPNGPVVNLPQSGASHPLSSDSFNSNPIPFPSITKLFNGLKDKPIAA</sequence>
<feature type="compositionally biased region" description="Basic residues" evidence="1">
    <location>
        <begin position="37"/>
        <end position="49"/>
    </location>
</feature>
<reference evidence="2 3" key="1">
    <citation type="submission" date="2014-06" db="EMBL/GenBank/DDBJ databases">
        <title>Evolutionary Origins and Diversification of the Mycorrhizal Mutualists.</title>
        <authorList>
            <consortium name="DOE Joint Genome Institute"/>
            <consortium name="Mycorrhizal Genomics Consortium"/>
            <person name="Kohler A."/>
            <person name="Kuo A."/>
            <person name="Nagy L.G."/>
            <person name="Floudas D."/>
            <person name="Copeland A."/>
            <person name="Barry K.W."/>
            <person name="Cichocki N."/>
            <person name="Veneault-Fourrey C."/>
            <person name="LaButti K."/>
            <person name="Lindquist E.A."/>
            <person name="Lipzen A."/>
            <person name="Lundell T."/>
            <person name="Morin E."/>
            <person name="Murat C."/>
            <person name="Riley R."/>
            <person name="Ohm R."/>
            <person name="Sun H."/>
            <person name="Tunlid A."/>
            <person name="Henrissat B."/>
            <person name="Grigoriev I.V."/>
            <person name="Hibbett D.S."/>
            <person name="Martin F."/>
        </authorList>
    </citation>
    <scope>NUCLEOTIDE SEQUENCE [LARGE SCALE GENOMIC DNA]</scope>
    <source>
        <strain evidence="2 3">SS14</strain>
    </source>
</reference>
<evidence type="ECO:0000256" key="1">
    <source>
        <dbReference type="SAM" id="MobiDB-lite"/>
    </source>
</evidence>
<dbReference type="Proteomes" id="UP000054279">
    <property type="component" value="Unassembled WGS sequence"/>
</dbReference>